<reference evidence="1 2" key="1">
    <citation type="submission" date="2020-04" db="EMBL/GenBank/DDBJ databases">
        <title>Antimicrobial susceptibility and clonality of vaginal-derived multi-drug resistant Mobiluncus isolates in China.</title>
        <authorList>
            <person name="Zhang X."/>
        </authorList>
    </citation>
    <scope>NUCLEOTIDE SEQUENCE [LARGE SCALE GENOMIC DNA]</scope>
    <source>
        <strain evidence="1 2">13</strain>
    </source>
</reference>
<name>A0A7Y0U324_9ACTO</name>
<comment type="caution">
    <text evidence="1">The sequence shown here is derived from an EMBL/GenBank/DDBJ whole genome shotgun (WGS) entry which is preliminary data.</text>
</comment>
<protein>
    <submittedName>
        <fullName evidence="1">Uncharacterized protein</fullName>
    </submittedName>
</protein>
<accession>A0A7Y0U324</accession>
<evidence type="ECO:0000313" key="2">
    <source>
        <dbReference type="Proteomes" id="UP000578252"/>
    </source>
</evidence>
<dbReference type="Proteomes" id="UP000578252">
    <property type="component" value="Unassembled WGS sequence"/>
</dbReference>
<gene>
    <name evidence="1" type="ORF">HHJ78_10985</name>
</gene>
<dbReference type="AlphaFoldDB" id="A0A7Y0U324"/>
<proteinExistence type="predicted"/>
<dbReference type="EMBL" id="JABCUR010000014">
    <property type="protein sequence ID" value="NMW66009.1"/>
    <property type="molecule type" value="Genomic_DNA"/>
</dbReference>
<sequence>MKTLSLHELLDQWLNEHDYRARLDQGLPEVTEHQKDIARIYCYGGTHIYMCPWRLARTAGTPPRYYLDCKANGLGTYDMTDEIDAAERLIKIEGEHIPATDMRPGDIIATTSGKAFSYQSEPWGQQILIFVEWFASDYTTAPLAHFQNYRGKSIAAEMPDSYSFIRLGQVMEAAR</sequence>
<dbReference type="RefSeq" id="WP_169772507.1">
    <property type="nucleotide sequence ID" value="NZ_JABCUR010000014.1"/>
</dbReference>
<evidence type="ECO:0000313" key="1">
    <source>
        <dbReference type="EMBL" id="NMW66009.1"/>
    </source>
</evidence>
<organism evidence="1 2">
    <name type="scientific">Mobiluncus mulieris</name>
    <dbReference type="NCBI Taxonomy" id="2052"/>
    <lineage>
        <taxon>Bacteria</taxon>
        <taxon>Bacillati</taxon>
        <taxon>Actinomycetota</taxon>
        <taxon>Actinomycetes</taxon>
        <taxon>Actinomycetales</taxon>
        <taxon>Actinomycetaceae</taxon>
        <taxon>Mobiluncus</taxon>
    </lineage>
</organism>